<sequence length="214" mass="24330">MKRVIILFLVGVLFSGCSNTDVHQEKVTELENEIAEVYAQLEEKEMEIETLSQPPAESATGEFITIPKDQVPLLWRDVDAQLWDYVIDDSLAKENGWEKGVTNWREWDGEYEQALGNTNQTWDAPGLLMNAWILDVGLSSGLGMDVWEINTRIDLSDENNAEGYIMSYGMRDDSVGGSDIKLTMLKENGFWYVEKAEVRYRCSRGVSEDKDVCL</sequence>
<evidence type="ECO:0000256" key="1">
    <source>
        <dbReference type="SAM" id="Coils"/>
    </source>
</evidence>
<protein>
    <recommendedName>
        <fullName evidence="4">Lipoprotein</fullName>
    </recommendedName>
</protein>
<reference evidence="2 3" key="1">
    <citation type="submission" date="2019-08" db="EMBL/GenBank/DDBJ databases">
        <title>Bacillus genomes from the desert of Cuatro Cienegas, Coahuila.</title>
        <authorList>
            <person name="Olmedo-Alvarez G."/>
        </authorList>
    </citation>
    <scope>NUCLEOTIDE SEQUENCE [LARGE SCALE GENOMIC DNA]</scope>
    <source>
        <strain evidence="2 3">CH28_1T</strain>
    </source>
</reference>
<proteinExistence type="predicted"/>
<evidence type="ECO:0000313" key="2">
    <source>
        <dbReference type="EMBL" id="TYS66972.1"/>
    </source>
</evidence>
<accession>A0A5D4SXN0</accession>
<dbReference type="STRING" id="79883.GCA_001636495_01220"/>
<gene>
    <name evidence="2" type="ORF">FZC76_15685</name>
</gene>
<dbReference type="EMBL" id="VTEV01000006">
    <property type="protein sequence ID" value="TYS66972.1"/>
    <property type="molecule type" value="Genomic_DNA"/>
</dbReference>
<dbReference type="OrthoDB" id="2856024at2"/>
<comment type="caution">
    <text evidence="2">The sequence shown here is derived from an EMBL/GenBank/DDBJ whole genome shotgun (WGS) entry which is preliminary data.</text>
</comment>
<name>A0A5D4SXN0_9BACI</name>
<evidence type="ECO:0000313" key="3">
    <source>
        <dbReference type="Proteomes" id="UP000322524"/>
    </source>
</evidence>
<evidence type="ECO:0008006" key="4">
    <source>
        <dbReference type="Google" id="ProtNLM"/>
    </source>
</evidence>
<dbReference type="AlphaFoldDB" id="A0A5D4SXN0"/>
<feature type="coiled-coil region" evidence="1">
    <location>
        <begin position="20"/>
        <end position="47"/>
    </location>
</feature>
<dbReference type="RefSeq" id="WP_148989122.1">
    <property type="nucleotide sequence ID" value="NZ_VTEV01000006.1"/>
</dbReference>
<dbReference type="PROSITE" id="PS51257">
    <property type="entry name" value="PROKAR_LIPOPROTEIN"/>
    <property type="match status" value="1"/>
</dbReference>
<dbReference type="Proteomes" id="UP000322524">
    <property type="component" value="Unassembled WGS sequence"/>
</dbReference>
<organism evidence="2 3">
    <name type="scientific">Sutcliffiella horikoshii</name>
    <dbReference type="NCBI Taxonomy" id="79883"/>
    <lineage>
        <taxon>Bacteria</taxon>
        <taxon>Bacillati</taxon>
        <taxon>Bacillota</taxon>
        <taxon>Bacilli</taxon>
        <taxon>Bacillales</taxon>
        <taxon>Bacillaceae</taxon>
        <taxon>Sutcliffiella</taxon>
    </lineage>
</organism>
<keyword evidence="1" id="KW-0175">Coiled coil</keyword>